<reference evidence="2 3" key="1">
    <citation type="submission" date="2018-04" db="EMBL/GenBank/DDBJ databases">
        <title>Genomic Encyclopedia of Archaeal and Bacterial Type Strains, Phase II (KMG-II): from individual species to whole genera.</title>
        <authorList>
            <person name="Goeker M."/>
        </authorList>
    </citation>
    <scope>NUCLEOTIDE SEQUENCE [LARGE SCALE GENOMIC DNA]</scope>
    <source>
        <strain evidence="2 3">DSM 45169</strain>
    </source>
</reference>
<feature type="chain" id="PRO_5015785069" description="LVIVD repeat-containing protein" evidence="1">
    <location>
        <begin position="26"/>
        <end position="466"/>
    </location>
</feature>
<dbReference type="InterPro" id="IPR013211">
    <property type="entry name" value="LVIVD"/>
</dbReference>
<proteinExistence type="predicted"/>
<sequence length="466" mass="52090">MRYQLKGIMCGIAFLLAVMPATAFACNAGPEVDGDKAGLVKPGKAFSNGKAQMSVHPNYELNEIATASPEERKGVDVTSADVYAHKGYAYMGTHRGQQSNEGVRVFDIRDPKNPVEVAAFANDLPGTWQEKVIVKEVNTKHFKGDLAVVSVQKYRQDQTQNGGVLVYDVTDPANPKKLAFWTLPEEIRSGTHELYLTVQGDRAIFLAANIYADYYTEGKYHDFSIVDVSNPAQPVELHNWNPRELLKAADYDGYTYTDDEGAQRTAFAHSIITDKKGEFAYVSYWDLGTIIVDIRNPENPTIVGHTKFERHVQGAAHSAALAKGDTILIETREVFEPDPDDPAFERGWGYVRIYDIKDKKNPKLIGDYRSENSMRQIKAGERDPGTYTVHDPKVKGNLLYLSHYSDGVRIVDITDPTHPYEVASYVPDRAMVWGVFLHKNEILASDMGTGLKVLELNRKPDRKSLL</sequence>
<dbReference type="Pfam" id="PF08309">
    <property type="entry name" value="LVIVD"/>
    <property type="match status" value="3"/>
</dbReference>
<dbReference type="AlphaFoldDB" id="A0A2T4Z1S5"/>
<evidence type="ECO:0000313" key="2">
    <source>
        <dbReference type="EMBL" id="PTM54698.1"/>
    </source>
</evidence>
<protein>
    <recommendedName>
        <fullName evidence="4">LVIVD repeat-containing protein</fullName>
    </recommendedName>
</protein>
<accession>A0A2T4Z1S5</accession>
<dbReference type="Proteomes" id="UP000241639">
    <property type="component" value="Unassembled WGS sequence"/>
</dbReference>
<keyword evidence="3" id="KW-1185">Reference proteome</keyword>
<dbReference type="SUPFAM" id="SSF101908">
    <property type="entry name" value="Putative isomerase YbhE"/>
    <property type="match status" value="1"/>
</dbReference>
<evidence type="ECO:0008006" key="4">
    <source>
        <dbReference type="Google" id="ProtNLM"/>
    </source>
</evidence>
<feature type="signal peptide" evidence="1">
    <location>
        <begin position="1"/>
        <end position="25"/>
    </location>
</feature>
<comment type="caution">
    <text evidence="2">The sequence shown here is derived from an EMBL/GenBank/DDBJ whole genome shotgun (WGS) entry which is preliminary data.</text>
</comment>
<dbReference type="PROSITE" id="PS51257">
    <property type="entry name" value="PROKAR_LIPOPROTEIN"/>
    <property type="match status" value="1"/>
</dbReference>
<keyword evidence="1" id="KW-0732">Signal</keyword>
<organism evidence="2 3">
    <name type="scientific">Desmospora activa DSM 45169</name>
    <dbReference type="NCBI Taxonomy" id="1121389"/>
    <lineage>
        <taxon>Bacteria</taxon>
        <taxon>Bacillati</taxon>
        <taxon>Bacillota</taxon>
        <taxon>Bacilli</taxon>
        <taxon>Bacillales</taxon>
        <taxon>Thermoactinomycetaceae</taxon>
        <taxon>Desmospora</taxon>
    </lineage>
</organism>
<gene>
    <name evidence="2" type="ORF">C8J48_3350</name>
</gene>
<dbReference type="EMBL" id="PZZP01000003">
    <property type="protein sequence ID" value="PTM54698.1"/>
    <property type="molecule type" value="Genomic_DNA"/>
</dbReference>
<evidence type="ECO:0000256" key="1">
    <source>
        <dbReference type="SAM" id="SignalP"/>
    </source>
</evidence>
<name>A0A2T4Z1S5_9BACL</name>
<evidence type="ECO:0000313" key="3">
    <source>
        <dbReference type="Proteomes" id="UP000241639"/>
    </source>
</evidence>